<keyword evidence="1" id="KW-0472">Membrane</keyword>
<feature type="transmembrane region" description="Helical" evidence="1">
    <location>
        <begin position="21"/>
        <end position="42"/>
    </location>
</feature>
<keyword evidence="1" id="KW-1133">Transmembrane helix</keyword>
<feature type="transmembrane region" description="Helical" evidence="1">
    <location>
        <begin position="62"/>
        <end position="80"/>
    </location>
</feature>
<evidence type="ECO:0000256" key="1">
    <source>
        <dbReference type="SAM" id="Phobius"/>
    </source>
</evidence>
<dbReference type="PANTHER" id="PTHR39430:SF1">
    <property type="entry name" value="PROTEASE"/>
    <property type="match status" value="1"/>
</dbReference>
<feature type="transmembrane region" description="Helical" evidence="1">
    <location>
        <begin position="142"/>
        <end position="160"/>
    </location>
</feature>
<dbReference type="Proteomes" id="UP000247515">
    <property type="component" value="Unassembled WGS sequence"/>
</dbReference>
<dbReference type="Pfam" id="PF02517">
    <property type="entry name" value="Rce1-like"/>
    <property type="match status" value="1"/>
</dbReference>
<evidence type="ECO:0000259" key="2">
    <source>
        <dbReference type="Pfam" id="PF02517"/>
    </source>
</evidence>
<keyword evidence="1" id="KW-0812">Transmembrane</keyword>
<protein>
    <recommendedName>
        <fullName evidence="2">CAAX prenyl protease 2/Lysostaphin resistance protein A-like domain-containing protein</fullName>
    </recommendedName>
</protein>
<sequence length="304" mass="32651">MAAGRGGKLRWMFVGRCGIRAGWGALLFVAIFAIADVGLGFVAGHFLPRPDNAHVQPLANGLVMNCINLFAVAVATASLAKIEGRSLFAYGLQGSDRGPRLLSGAVFGFVAISILVLSLWQFGLLRLDVSTTERGFQAWRYAVIWAIAFIMAGISEESLLRGYLQYTLSRGMGFWPSSVLLSLVFGAMHWTNPGETLVGVVAATLMGLILCMTLWFTGSLWWAIGFHAAWDWGESAVYGNSDSGRLIEHAVFTSEPLGNMLLTGGGAGPEGSLLIFPLMGIIALLIWVRSGLNPSSSFTQTSRE</sequence>
<proteinExistence type="predicted"/>
<gene>
    <name evidence="3" type="ORF">C7400_14232</name>
</gene>
<dbReference type="PANTHER" id="PTHR39430">
    <property type="entry name" value="MEMBRANE-ASSOCIATED PROTEASE-RELATED"/>
    <property type="match status" value="1"/>
</dbReference>
<feature type="transmembrane region" description="Helical" evidence="1">
    <location>
        <begin position="271"/>
        <end position="288"/>
    </location>
</feature>
<feature type="domain" description="CAAX prenyl protease 2/Lysostaphin resistance protein A-like" evidence="2">
    <location>
        <begin position="140"/>
        <end position="232"/>
    </location>
</feature>
<dbReference type="InterPro" id="IPR003675">
    <property type="entry name" value="Rce1/LyrA-like_dom"/>
</dbReference>
<feature type="transmembrane region" description="Helical" evidence="1">
    <location>
        <begin position="196"/>
        <end position="216"/>
    </location>
</feature>
<evidence type="ECO:0000313" key="3">
    <source>
        <dbReference type="EMBL" id="PXX05281.1"/>
    </source>
</evidence>
<keyword evidence="4" id="KW-1185">Reference proteome</keyword>
<comment type="caution">
    <text evidence="3">The sequence shown here is derived from an EMBL/GenBank/DDBJ whole genome shotgun (WGS) entry which is preliminary data.</text>
</comment>
<reference evidence="3 4" key="1">
    <citation type="submission" date="2018-05" db="EMBL/GenBank/DDBJ databases">
        <title>Genomic Encyclopedia of Type Strains, Phase IV (KMG-V): Genome sequencing to study the core and pangenomes of soil and plant-associated prokaryotes.</title>
        <authorList>
            <person name="Whitman W."/>
        </authorList>
    </citation>
    <scope>NUCLEOTIDE SEQUENCE [LARGE SCALE GENOMIC DNA]</scope>
    <source>
        <strain evidence="3 4">SIr-6563</strain>
    </source>
</reference>
<accession>A0ABX5MED7</accession>
<organism evidence="3 4">
    <name type="scientific">Paraburkholderia tropica</name>
    <dbReference type="NCBI Taxonomy" id="92647"/>
    <lineage>
        <taxon>Bacteria</taxon>
        <taxon>Pseudomonadati</taxon>
        <taxon>Pseudomonadota</taxon>
        <taxon>Betaproteobacteria</taxon>
        <taxon>Burkholderiales</taxon>
        <taxon>Burkholderiaceae</taxon>
        <taxon>Paraburkholderia</taxon>
    </lineage>
</organism>
<evidence type="ECO:0000313" key="4">
    <source>
        <dbReference type="Proteomes" id="UP000247515"/>
    </source>
</evidence>
<feature type="transmembrane region" description="Helical" evidence="1">
    <location>
        <begin position="101"/>
        <end position="122"/>
    </location>
</feature>
<dbReference type="EMBL" id="QJJV01000042">
    <property type="protein sequence ID" value="PXX05281.1"/>
    <property type="molecule type" value="Genomic_DNA"/>
</dbReference>
<name>A0ABX5MED7_9BURK</name>